<reference evidence="9 10" key="1">
    <citation type="submission" date="2015-01" db="EMBL/GenBank/DDBJ databases">
        <title>Draft genome sequences of the supercritical CO2 tolerant bacteria Bacillus subterraneus MITOT1 and Bacillus cereus MIT0214.</title>
        <authorList>
            <person name="Peet K.C."/>
            <person name="Thompson J.R."/>
        </authorList>
    </citation>
    <scope>NUCLEOTIDE SEQUENCE [LARGE SCALE GENOMIC DNA]</scope>
    <source>
        <strain evidence="9 10">MITOT1</strain>
    </source>
</reference>
<feature type="transmembrane region" description="Helical" evidence="7">
    <location>
        <begin position="107"/>
        <end position="130"/>
    </location>
</feature>
<comment type="subcellular location">
    <subcellularLocation>
        <location evidence="1">Cell membrane</location>
        <topology evidence="1">Multi-pass membrane protein</topology>
    </subcellularLocation>
</comment>
<evidence type="ECO:0000259" key="8">
    <source>
        <dbReference type="PROSITE" id="PS50928"/>
    </source>
</evidence>
<keyword evidence="6 7" id="KW-0472">Membrane</keyword>
<feature type="transmembrane region" description="Helical" evidence="7">
    <location>
        <begin position="20"/>
        <end position="44"/>
    </location>
</feature>
<evidence type="ECO:0000256" key="7">
    <source>
        <dbReference type="SAM" id="Phobius"/>
    </source>
</evidence>
<dbReference type="Proteomes" id="UP000032512">
    <property type="component" value="Unassembled WGS sequence"/>
</dbReference>
<keyword evidence="4 7" id="KW-0812">Transmembrane</keyword>
<keyword evidence="3" id="KW-1003">Cell membrane</keyword>
<comment type="caution">
    <text evidence="9">The sequence shown here is derived from an EMBL/GenBank/DDBJ whole genome shotgun (WGS) entry which is preliminary data.</text>
</comment>
<feature type="transmembrane region" description="Helical" evidence="7">
    <location>
        <begin position="81"/>
        <end position="100"/>
    </location>
</feature>
<evidence type="ECO:0000256" key="2">
    <source>
        <dbReference type="ARBA" id="ARBA00022448"/>
    </source>
</evidence>
<feature type="transmembrane region" description="Helical" evidence="7">
    <location>
        <begin position="160"/>
        <end position="185"/>
    </location>
</feature>
<dbReference type="PATRIC" id="fig|285983.3.peg.3384"/>
<dbReference type="PROSITE" id="PS50928">
    <property type="entry name" value="ABC_TM1"/>
    <property type="match status" value="1"/>
</dbReference>
<gene>
    <name evidence="9" type="ORF">UB32_04480</name>
</gene>
<dbReference type="GO" id="GO:0005886">
    <property type="term" value="C:plasma membrane"/>
    <property type="evidence" value="ECO:0007669"/>
    <property type="project" value="UniProtKB-SubCell"/>
</dbReference>
<proteinExistence type="predicted"/>
<dbReference type="CDD" id="cd06261">
    <property type="entry name" value="TM_PBP2"/>
    <property type="match status" value="1"/>
</dbReference>
<protein>
    <recommendedName>
        <fullName evidence="8">ABC transmembrane type-1 domain-containing protein</fullName>
    </recommendedName>
</protein>
<evidence type="ECO:0000313" key="9">
    <source>
        <dbReference type="EMBL" id="KIY23150.1"/>
    </source>
</evidence>
<keyword evidence="2" id="KW-0813">Transport</keyword>
<evidence type="ECO:0000256" key="6">
    <source>
        <dbReference type="ARBA" id="ARBA00023136"/>
    </source>
</evidence>
<evidence type="ECO:0000256" key="4">
    <source>
        <dbReference type="ARBA" id="ARBA00022692"/>
    </source>
</evidence>
<dbReference type="InterPro" id="IPR035906">
    <property type="entry name" value="MetI-like_sf"/>
</dbReference>
<evidence type="ECO:0000313" key="10">
    <source>
        <dbReference type="Proteomes" id="UP000032512"/>
    </source>
</evidence>
<dbReference type="SUPFAM" id="SSF161098">
    <property type="entry name" value="MetI-like"/>
    <property type="match status" value="1"/>
</dbReference>
<dbReference type="GO" id="GO:0055085">
    <property type="term" value="P:transmembrane transport"/>
    <property type="evidence" value="ECO:0007669"/>
    <property type="project" value="InterPro"/>
</dbReference>
<name>A0A0D6ZCY4_9BACI</name>
<keyword evidence="10" id="KW-1185">Reference proteome</keyword>
<evidence type="ECO:0000256" key="1">
    <source>
        <dbReference type="ARBA" id="ARBA00004651"/>
    </source>
</evidence>
<dbReference type="EMBL" id="JXIQ01000025">
    <property type="protein sequence ID" value="KIY23150.1"/>
    <property type="molecule type" value="Genomic_DNA"/>
</dbReference>
<dbReference type="PANTHER" id="PTHR30193">
    <property type="entry name" value="ABC TRANSPORTER PERMEASE PROTEIN"/>
    <property type="match status" value="1"/>
</dbReference>
<dbReference type="InterPro" id="IPR051393">
    <property type="entry name" value="ABC_transporter_permease"/>
</dbReference>
<dbReference type="AlphaFoldDB" id="A0A0D6ZCY4"/>
<dbReference type="PANTHER" id="PTHR30193:SF37">
    <property type="entry name" value="INNER MEMBRANE ABC TRANSPORTER PERMEASE PROTEIN YCJO"/>
    <property type="match status" value="1"/>
</dbReference>
<accession>A0A0D6ZCY4</accession>
<evidence type="ECO:0000256" key="3">
    <source>
        <dbReference type="ARBA" id="ARBA00022475"/>
    </source>
</evidence>
<evidence type="ECO:0000256" key="5">
    <source>
        <dbReference type="ARBA" id="ARBA00022989"/>
    </source>
</evidence>
<organism evidence="9 10">
    <name type="scientific">Mesobacillus subterraneus</name>
    <dbReference type="NCBI Taxonomy" id="285983"/>
    <lineage>
        <taxon>Bacteria</taxon>
        <taxon>Bacillati</taxon>
        <taxon>Bacillota</taxon>
        <taxon>Bacilli</taxon>
        <taxon>Bacillales</taxon>
        <taxon>Bacillaceae</taxon>
        <taxon>Mesobacillus</taxon>
    </lineage>
</organism>
<keyword evidence="5 7" id="KW-1133">Transmembrane helix</keyword>
<feature type="transmembrane region" description="Helical" evidence="7">
    <location>
        <begin position="266"/>
        <end position="286"/>
    </location>
</feature>
<feature type="domain" description="ABC transmembrane type-1" evidence="8">
    <location>
        <begin position="75"/>
        <end position="287"/>
    </location>
</feature>
<sequence length="299" mass="33161">MAFNGKNREKGSKRLTDFFITLPGLIIYSVFFVIPLLMGLFYSFTDWNGISQQFNVIGFENYQRLIDDERFIETLGFTFKYSFFLIVGVIFFAITIALILESKNLKGFSFFTTVFFVPAVMSLVTVGMIFKEMYYRALPALGQNLGIEALSTNILSNPDMAGFGILFANIWTATAIPMVLFAAALQNVPGELYEAAEMDGASYSQKFKHVTFAYLIPTISIVFILQLKAGLGVFDYVMAITGGGPAGATESIGTLIYKLAFEERRFGYSVTVGVIVFLLIAAISLIQVKLTQKKEVSAE</sequence>
<dbReference type="Gene3D" id="1.10.3720.10">
    <property type="entry name" value="MetI-like"/>
    <property type="match status" value="1"/>
</dbReference>
<dbReference type="InterPro" id="IPR000515">
    <property type="entry name" value="MetI-like"/>
</dbReference>
<feature type="transmembrane region" description="Helical" evidence="7">
    <location>
        <begin position="212"/>
        <end position="234"/>
    </location>
</feature>